<keyword evidence="3" id="KW-1185">Reference proteome</keyword>
<accession>A0A9N9E0R1</accession>
<protein>
    <submittedName>
        <fullName evidence="2">2848_t:CDS:1</fullName>
    </submittedName>
</protein>
<feature type="chain" id="PRO_5040357016" evidence="1">
    <location>
        <begin position="21"/>
        <end position="162"/>
    </location>
</feature>
<reference evidence="2" key="1">
    <citation type="submission" date="2021-06" db="EMBL/GenBank/DDBJ databases">
        <authorList>
            <person name="Kallberg Y."/>
            <person name="Tangrot J."/>
            <person name="Rosling A."/>
        </authorList>
    </citation>
    <scope>NUCLEOTIDE SEQUENCE</scope>
    <source>
        <strain evidence="2">87-6 pot B 2015</strain>
    </source>
</reference>
<keyword evidence="1" id="KW-0732">Signal</keyword>
<gene>
    <name evidence="2" type="ORF">FMOSSE_LOCUS11683</name>
</gene>
<proteinExistence type="predicted"/>
<dbReference type="Proteomes" id="UP000789375">
    <property type="component" value="Unassembled WGS sequence"/>
</dbReference>
<name>A0A9N9E0R1_FUNMO</name>
<comment type="caution">
    <text evidence="2">The sequence shown here is derived from an EMBL/GenBank/DDBJ whole genome shotgun (WGS) entry which is preliminary data.</text>
</comment>
<sequence length="162" mass="18538">MNLLLPFGPILLELIPALLQTNTEESLNKKHKKRDELLLDDKAEINSEVEEKQIKIGTVKKSRVLLIIPKIILPVFSDAYSNQSSTLESLVQYPLTLKSEVYTDSFSTETKSKETANLLVQQAESLLNYITLEEINSNKMLEDDIIIESFSYYLCFYVIISF</sequence>
<dbReference type="EMBL" id="CAJVPP010004793">
    <property type="protein sequence ID" value="CAG8655520.1"/>
    <property type="molecule type" value="Genomic_DNA"/>
</dbReference>
<feature type="signal peptide" evidence="1">
    <location>
        <begin position="1"/>
        <end position="20"/>
    </location>
</feature>
<evidence type="ECO:0000313" key="2">
    <source>
        <dbReference type="EMBL" id="CAG8655520.1"/>
    </source>
</evidence>
<evidence type="ECO:0000313" key="3">
    <source>
        <dbReference type="Proteomes" id="UP000789375"/>
    </source>
</evidence>
<evidence type="ECO:0000256" key="1">
    <source>
        <dbReference type="SAM" id="SignalP"/>
    </source>
</evidence>
<dbReference type="AlphaFoldDB" id="A0A9N9E0R1"/>
<organism evidence="2 3">
    <name type="scientific">Funneliformis mosseae</name>
    <name type="common">Endomycorrhizal fungus</name>
    <name type="synonym">Glomus mosseae</name>
    <dbReference type="NCBI Taxonomy" id="27381"/>
    <lineage>
        <taxon>Eukaryota</taxon>
        <taxon>Fungi</taxon>
        <taxon>Fungi incertae sedis</taxon>
        <taxon>Mucoromycota</taxon>
        <taxon>Glomeromycotina</taxon>
        <taxon>Glomeromycetes</taxon>
        <taxon>Glomerales</taxon>
        <taxon>Glomeraceae</taxon>
        <taxon>Funneliformis</taxon>
    </lineage>
</organism>